<keyword evidence="3 5" id="KW-1133">Transmembrane helix</keyword>
<feature type="transmembrane region" description="Helical" evidence="5">
    <location>
        <begin position="320"/>
        <end position="341"/>
    </location>
</feature>
<feature type="transmembrane region" description="Helical" evidence="5">
    <location>
        <begin position="85"/>
        <end position="109"/>
    </location>
</feature>
<feature type="transmembrane region" description="Helical" evidence="5">
    <location>
        <begin position="143"/>
        <end position="162"/>
    </location>
</feature>
<sequence length="476" mass="53013">MSTVKKNYIFNLLLTGFNILFPVISFPYAAKILGPVGIGKVQFILSFTQYFALIAALGIPIYGVRLISQSAHDSKLVYKNLGELLSIHIFCSLLITVLYIIVVLSFPFFHDERTLYILSGLIILMSFSSVDWYFSGIEDFKLIAIRSVSVKILSLICLFFFVKVKSDYNIYLIISLVSILGNNIINIISIARYVSISYKGIRKHIKPLAYTFGTTVATSMYTMLDTILIGFFADDKAVGLYSASIKLTKISIPLILSAGAVLMPRISKFFAGQDAEALKLILNKAFNYVVILAVPVCIGLLFLAPQLIYVFSGIQFNEAILTMQILSPLALIIALGNFWGFQILIPAGKEREVLISVVLGMIFNLSLNCIMIPVYKQNGAAVANVISELIVTSAYMFFCFRVINFKISHKPILLNLLACVPFIIIVLFFRTLNLNAYCFLGVSAILFVASYFVIQLKLIKSSVLNELLSAYYIKSK</sequence>
<accession>A0A562TRA6</accession>
<proteinExistence type="predicted"/>
<evidence type="ECO:0000313" key="7">
    <source>
        <dbReference type="Proteomes" id="UP000317010"/>
    </source>
</evidence>
<feature type="transmembrane region" description="Helical" evidence="5">
    <location>
        <begin position="12"/>
        <end position="30"/>
    </location>
</feature>
<keyword evidence="2 5" id="KW-0812">Transmembrane</keyword>
<feature type="transmembrane region" description="Helical" evidence="5">
    <location>
        <begin position="245"/>
        <end position="264"/>
    </location>
</feature>
<feature type="transmembrane region" description="Helical" evidence="5">
    <location>
        <begin position="42"/>
        <end position="64"/>
    </location>
</feature>
<dbReference type="EMBL" id="VLLI01000015">
    <property type="protein sequence ID" value="TWI95626.1"/>
    <property type="molecule type" value="Genomic_DNA"/>
</dbReference>
<feature type="transmembrane region" description="Helical" evidence="5">
    <location>
        <begin position="353"/>
        <end position="375"/>
    </location>
</feature>
<dbReference type="OrthoDB" id="9815702at2"/>
<protein>
    <submittedName>
        <fullName evidence="6">O-antigen/teichoic acid export membrane protein</fullName>
    </submittedName>
</protein>
<dbReference type="CDD" id="cd13128">
    <property type="entry name" value="MATE_Wzx_like"/>
    <property type="match status" value="1"/>
</dbReference>
<dbReference type="InterPro" id="IPR002797">
    <property type="entry name" value="Polysacc_synth"/>
</dbReference>
<keyword evidence="4 5" id="KW-0472">Membrane</keyword>
<evidence type="ECO:0000256" key="1">
    <source>
        <dbReference type="ARBA" id="ARBA00004141"/>
    </source>
</evidence>
<feature type="transmembrane region" description="Helical" evidence="5">
    <location>
        <begin position="381"/>
        <end position="400"/>
    </location>
</feature>
<feature type="transmembrane region" description="Helical" evidence="5">
    <location>
        <begin position="208"/>
        <end position="233"/>
    </location>
</feature>
<evidence type="ECO:0000256" key="5">
    <source>
        <dbReference type="SAM" id="Phobius"/>
    </source>
</evidence>
<dbReference type="InterPro" id="IPR052556">
    <property type="entry name" value="PolySynth_Transporter"/>
</dbReference>
<evidence type="ECO:0000256" key="4">
    <source>
        <dbReference type="ARBA" id="ARBA00023136"/>
    </source>
</evidence>
<evidence type="ECO:0000256" key="2">
    <source>
        <dbReference type="ARBA" id="ARBA00022692"/>
    </source>
</evidence>
<dbReference type="GO" id="GO:0016020">
    <property type="term" value="C:membrane"/>
    <property type="evidence" value="ECO:0007669"/>
    <property type="project" value="UniProtKB-SubCell"/>
</dbReference>
<keyword evidence="7" id="KW-1185">Reference proteome</keyword>
<comment type="caution">
    <text evidence="6">The sequence shown here is derived from an EMBL/GenBank/DDBJ whole genome shotgun (WGS) entry which is preliminary data.</text>
</comment>
<feature type="transmembrane region" description="Helical" evidence="5">
    <location>
        <begin position="168"/>
        <end position="188"/>
    </location>
</feature>
<dbReference type="Proteomes" id="UP000317010">
    <property type="component" value="Unassembled WGS sequence"/>
</dbReference>
<evidence type="ECO:0000256" key="3">
    <source>
        <dbReference type="ARBA" id="ARBA00022989"/>
    </source>
</evidence>
<gene>
    <name evidence="6" type="ORF">JN11_04366</name>
</gene>
<dbReference type="RefSeq" id="WP_144916025.1">
    <property type="nucleotide sequence ID" value="NZ_VLLI01000015.1"/>
</dbReference>
<feature type="transmembrane region" description="Helical" evidence="5">
    <location>
        <begin position="412"/>
        <end position="428"/>
    </location>
</feature>
<evidence type="ECO:0000313" key="6">
    <source>
        <dbReference type="EMBL" id="TWI95626.1"/>
    </source>
</evidence>
<organism evidence="6 7">
    <name type="scientific">Mucilaginibacter frigoritolerans</name>
    <dbReference type="NCBI Taxonomy" id="652788"/>
    <lineage>
        <taxon>Bacteria</taxon>
        <taxon>Pseudomonadati</taxon>
        <taxon>Bacteroidota</taxon>
        <taxon>Sphingobacteriia</taxon>
        <taxon>Sphingobacteriales</taxon>
        <taxon>Sphingobacteriaceae</taxon>
        <taxon>Mucilaginibacter</taxon>
    </lineage>
</organism>
<feature type="transmembrane region" description="Helical" evidence="5">
    <location>
        <begin position="115"/>
        <end position="134"/>
    </location>
</feature>
<dbReference type="PANTHER" id="PTHR43424">
    <property type="entry name" value="LOCUS PUTATIVE PROTEIN 1-RELATED"/>
    <property type="match status" value="1"/>
</dbReference>
<dbReference type="PANTHER" id="PTHR43424:SF1">
    <property type="entry name" value="LOCUS PUTATIVE PROTEIN 1-RELATED"/>
    <property type="match status" value="1"/>
</dbReference>
<dbReference type="AlphaFoldDB" id="A0A562TRA6"/>
<comment type="subcellular location">
    <subcellularLocation>
        <location evidence="1">Membrane</location>
        <topology evidence="1">Multi-pass membrane protein</topology>
    </subcellularLocation>
</comment>
<feature type="transmembrane region" description="Helical" evidence="5">
    <location>
        <begin position="434"/>
        <end position="454"/>
    </location>
</feature>
<dbReference type="Pfam" id="PF01943">
    <property type="entry name" value="Polysacc_synt"/>
    <property type="match status" value="1"/>
</dbReference>
<feature type="transmembrane region" description="Helical" evidence="5">
    <location>
        <begin position="285"/>
        <end position="308"/>
    </location>
</feature>
<reference evidence="6 7" key="1">
    <citation type="submission" date="2019-07" db="EMBL/GenBank/DDBJ databases">
        <title>Genomic Encyclopedia of Archaeal and Bacterial Type Strains, Phase II (KMG-II): from individual species to whole genera.</title>
        <authorList>
            <person name="Goeker M."/>
        </authorList>
    </citation>
    <scope>NUCLEOTIDE SEQUENCE [LARGE SCALE GENOMIC DNA]</scope>
    <source>
        <strain evidence="6 7">ATCC BAA-1854</strain>
    </source>
</reference>
<name>A0A562TRA6_9SPHI</name>